<evidence type="ECO:0000313" key="4">
    <source>
        <dbReference type="Proteomes" id="UP000823921"/>
    </source>
</evidence>
<feature type="transmembrane region" description="Helical" evidence="2">
    <location>
        <begin position="41"/>
        <end position="60"/>
    </location>
</feature>
<accession>A0A9D2MML0</accession>
<protein>
    <submittedName>
        <fullName evidence="3">Uncharacterized protein</fullName>
    </submittedName>
</protein>
<name>A0A9D2MML0_9FIRM</name>
<reference evidence="3" key="1">
    <citation type="journal article" date="2021" name="PeerJ">
        <title>Extensive microbial diversity within the chicken gut microbiome revealed by metagenomics and culture.</title>
        <authorList>
            <person name="Gilroy R."/>
            <person name="Ravi A."/>
            <person name="Getino M."/>
            <person name="Pursley I."/>
            <person name="Horton D.L."/>
            <person name="Alikhan N.F."/>
            <person name="Baker D."/>
            <person name="Gharbi K."/>
            <person name="Hall N."/>
            <person name="Watson M."/>
            <person name="Adriaenssens E.M."/>
            <person name="Foster-Nyarko E."/>
            <person name="Jarju S."/>
            <person name="Secka A."/>
            <person name="Antonio M."/>
            <person name="Oren A."/>
            <person name="Chaudhuri R.R."/>
            <person name="La Ragione R."/>
            <person name="Hildebrand F."/>
            <person name="Pallen M.J."/>
        </authorList>
    </citation>
    <scope>NUCLEOTIDE SEQUENCE</scope>
    <source>
        <strain evidence="3">CHK192-8294</strain>
    </source>
</reference>
<comment type="caution">
    <text evidence="3">The sequence shown here is derived from an EMBL/GenBank/DDBJ whole genome shotgun (WGS) entry which is preliminary data.</text>
</comment>
<evidence type="ECO:0000313" key="3">
    <source>
        <dbReference type="EMBL" id="HJB79883.1"/>
    </source>
</evidence>
<keyword evidence="2" id="KW-1133">Transmembrane helix</keyword>
<evidence type="ECO:0000256" key="1">
    <source>
        <dbReference type="SAM" id="MobiDB-lite"/>
    </source>
</evidence>
<dbReference type="Proteomes" id="UP000823921">
    <property type="component" value="Unassembled WGS sequence"/>
</dbReference>
<evidence type="ECO:0000256" key="2">
    <source>
        <dbReference type="SAM" id="Phobius"/>
    </source>
</evidence>
<reference evidence="3" key="2">
    <citation type="submission" date="2021-04" db="EMBL/GenBank/DDBJ databases">
        <authorList>
            <person name="Gilroy R."/>
        </authorList>
    </citation>
    <scope>NUCLEOTIDE SEQUENCE</scope>
    <source>
        <strain evidence="3">CHK192-8294</strain>
    </source>
</reference>
<dbReference type="AlphaFoldDB" id="A0A9D2MML0"/>
<feature type="region of interest" description="Disordered" evidence="1">
    <location>
        <begin position="63"/>
        <end position="83"/>
    </location>
</feature>
<organism evidence="3 4">
    <name type="scientific">Candidatus Flavonifractor intestinigallinarum</name>
    <dbReference type="NCBI Taxonomy" id="2838586"/>
    <lineage>
        <taxon>Bacteria</taxon>
        <taxon>Bacillati</taxon>
        <taxon>Bacillota</taxon>
        <taxon>Clostridia</taxon>
        <taxon>Eubacteriales</taxon>
        <taxon>Oscillospiraceae</taxon>
        <taxon>Flavonifractor</taxon>
    </lineage>
</organism>
<gene>
    <name evidence="3" type="ORF">H9712_02750</name>
</gene>
<proteinExistence type="predicted"/>
<sequence length="403" mass="45221">MNSKDYRSILGGVTPSPAWRERTLAAMEQAQGQKRPSRKPLAIAATAAALAVAVTGGVWLSGRTEVDPDGPGTARTPEPVVTPTPTINPEWIYFESFSIVTDSSQLMGNNPTAGRLEELTELPVYENPIPTEDQQRVLLNHLAEELGYTIAETDWSPSDGEETMGREPILEAECTDGTQLRLRGVYSLQIYDSPDLAAVTETVRSYLIYNDMTPEEMLSSSNIPPQTSQETLEDYAYTGESMPTQATFLLDPDATLEEQIYSYSFQRMEVRNNSLTLYLQPGKSVGTFPLRSPDEALACFRSWDYWGSCYTYYPESAQIILISLEYDISVGQPYFQPVYRILYTQDYWDEVAAHQMFDGVDTSPFTGAGIAYVPAIDPKYQDEVPYRRYFNDGLAYMGPEEWE</sequence>
<keyword evidence="2" id="KW-0812">Transmembrane</keyword>
<dbReference type="EMBL" id="DWXO01000025">
    <property type="protein sequence ID" value="HJB79883.1"/>
    <property type="molecule type" value="Genomic_DNA"/>
</dbReference>
<keyword evidence="2" id="KW-0472">Membrane</keyword>